<dbReference type="Gene3D" id="6.10.30.10">
    <property type="match status" value="1"/>
</dbReference>
<accession>A0ABT4ZED7</accession>
<comment type="caution">
    <text evidence="1">The sequence shown here is derived from an EMBL/GenBank/DDBJ whole genome shotgun (WGS) entry which is preliminary data.</text>
</comment>
<dbReference type="SUPFAM" id="SSF50249">
    <property type="entry name" value="Nucleic acid-binding proteins"/>
    <property type="match status" value="1"/>
</dbReference>
<keyword evidence="2" id="KW-1185">Reference proteome</keyword>
<protein>
    <recommendedName>
        <fullName evidence="3">DUF35 domain-containing protein</fullName>
    </recommendedName>
</protein>
<dbReference type="InterPro" id="IPR012340">
    <property type="entry name" value="NA-bd_OB-fold"/>
</dbReference>
<gene>
    <name evidence="1" type="ORF">PAF17_09430</name>
</gene>
<sequence length="125" mass="13404">MKRILHLDYAQPTGRLASHFGALARGNAMAWLCAGCGHVAFPPSLTCGSCGARDGAWIALSGRATLIQRSDMQGAAYALVRFDGADNAALVRLKNPEITTQRGALLPPENESGLWLELEEPRNDD</sequence>
<organism evidence="1 2">
    <name type="scientific">Paracoccus onchidii</name>
    <dbReference type="NCBI Taxonomy" id="3017813"/>
    <lineage>
        <taxon>Bacteria</taxon>
        <taxon>Pseudomonadati</taxon>
        <taxon>Pseudomonadota</taxon>
        <taxon>Alphaproteobacteria</taxon>
        <taxon>Rhodobacterales</taxon>
        <taxon>Paracoccaceae</taxon>
        <taxon>Paracoccus</taxon>
    </lineage>
</organism>
<dbReference type="Proteomes" id="UP001165641">
    <property type="component" value="Unassembled WGS sequence"/>
</dbReference>
<dbReference type="EMBL" id="JAQBIE010000010">
    <property type="protein sequence ID" value="MDB6177731.1"/>
    <property type="molecule type" value="Genomic_DNA"/>
</dbReference>
<evidence type="ECO:0000313" key="1">
    <source>
        <dbReference type="EMBL" id="MDB6177731.1"/>
    </source>
</evidence>
<dbReference type="RefSeq" id="WP_271888854.1">
    <property type="nucleotide sequence ID" value="NZ_JAQBIE010000010.1"/>
</dbReference>
<proteinExistence type="predicted"/>
<name>A0ABT4ZED7_9RHOB</name>
<evidence type="ECO:0000313" key="2">
    <source>
        <dbReference type="Proteomes" id="UP001165641"/>
    </source>
</evidence>
<evidence type="ECO:0008006" key="3">
    <source>
        <dbReference type="Google" id="ProtNLM"/>
    </source>
</evidence>
<reference evidence="1" key="1">
    <citation type="submission" date="2022-12" db="EMBL/GenBank/DDBJ databases">
        <title>Paracoccus onchidii sp. nov., isolated from a marine invertebrate from the South China Sea.</title>
        <authorList>
            <person name="Xu S."/>
            <person name="Liu Z."/>
            <person name="Xu Y."/>
        </authorList>
    </citation>
    <scope>NUCLEOTIDE SEQUENCE</scope>
    <source>
        <strain evidence="1">Z330</strain>
    </source>
</reference>